<protein>
    <submittedName>
        <fullName evidence="2">GHKL domain-containing protein</fullName>
    </submittedName>
</protein>
<evidence type="ECO:0000313" key="3">
    <source>
        <dbReference type="Proteomes" id="UP000199800"/>
    </source>
</evidence>
<feature type="domain" description="Sensor histidine kinase NatK-like C-terminal" evidence="1">
    <location>
        <begin position="4"/>
        <end position="71"/>
    </location>
</feature>
<organism evidence="2 3">
    <name type="scientific">[Clostridium] polysaccharolyticum</name>
    <dbReference type="NCBI Taxonomy" id="29364"/>
    <lineage>
        <taxon>Bacteria</taxon>
        <taxon>Bacillati</taxon>
        <taxon>Bacillota</taxon>
        <taxon>Clostridia</taxon>
        <taxon>Lachnospirales</taxon>
        <taxon>Lachnospiraceae</taxon>
    </lineage>
</organism>
<accession>A0A1H9Y4N4</accession>
<dbReference type="Proteomes" id="UP000199800">
    <property type="component" value="Unassembled WGS sequence"/>
</dbReference>
<dbReference type="EMBL" id="FOHN01000001">
    <property type="protein sequence ID" value="SES63837.1"/>
    <property type="molecule type" value="Genomic_DNA"/>
</dbReference>
<reference evidence="2 3" key="1">
    <citation type="submission" date="2016-10" db="EMBL/GenBank/DDBJ databases">
        <authorList>
            <person name="de Groot N.N."/>
        </authorList>
    </citation>
    <scope>NUCLEOTIDE SEQUENCE [LARGE SCALE GENOMIC DNA]</scope>
    <source>
        <strain evidence="2 3">DSM 1801</strain>
    </source>
</reference>
<dbReference type="InterPro" id="IPR032834">
    <property type="entry name" value="NatK-like_C"/>
</dbReference>
<name>A0A1H9Y4N4_9FIRM</name>
<dbReference type="Pfam" id="PF14501">
    <property type="entry name" value="HATPase_c_5"/>
    <property type="match status" value="1"/>
</dbReference>
<dbReference type="AlphaFoldDB" id="A0A1H9Y4N4"/>
<dbReference type="RefSeq" id="WP_177180560.1">
    <property type="nucleotide sequence ID" value="NZ_FOHN01000001.1"/>
</dbReference>
<keyword evidence="3" id="KW-1185">Reference proteome</keyword>
<dbReference type="STRING" id="29364.SAMN04487772_101143"/>
<proteinExistence type="predicted"/>
<gene>
    <name evidence="2" type="ORF">SAMN04487772_101143</name>
</gene>
<evidence type="ECO:0000259" key="1">
    <source>
        <dbReference type="Pfam" id="PF14501"/>
    </source>
</evidence>
<evidence type="ECO:0000313" key="2">
    <source>
        <dbReference type="EMBL" id="SES63837.1"/>
    </source>
</evidence>
<sequence>MYFSDESVVVECANTYIGKLEMDKSGYFITSKEDKANHGFGLKRIEECAITNGGDFVVEYTEEIFTVRVFFDKERADWKEKA</sequence>